<protein>
    <recommendedName>
        <fullName evidence="3">ABM domain-containing protein</fullName>
    </recommendedName>
</protein>
<keyword evidence="2" id="KW-1185">Reference proteome</keyword>
<gene>
    <name evidence="1" type="ORF">NP233_g6759</name>
</gene>
<evidence type="ECO:0008006" key="3">
    <source>
        <dbReference type="Google" id="ProtNLM"/>
    </source>
</evidence>
<evidence type="ECO:0000313" key="1">
    <source>
        <dbReference type="EMBL" id="KAJ3566825.1"/>
    </source>
</evidence>
<accession>A0AAD5YPQ4</accession>
<dbReference type="AlphaFoldDB" id="A0AAD5YPQ4"/>
<sequence length="218" mass="24842">MSSAPRPVLELLSFLASDDFKKDASLTHPTFELIEGWRGLQRVYEGVSVDDEDPDRRWLILIWETFEDHKSLMDDQAVYPKVLENLGKCLGGDVEMRHVQFGDTTATALSSPVVEIAKLELKLGANKDEFESHMRDFMEHAKGAPRSKEHAPFTFGQTRESESSYFFMGGWDSKQAHLDCVADPEGIQSFVHKIGNYATFKVFHFTVKEFGFRHKSAY</sequence>
<dbReference type="EMBL" id="JANIEX010000457">
    <property type="protein sequence ID" value="KAJ3566825.1"/>
    <property type="molecule type" value="Genomic_DNA"/>
</dbReference>
<reference evidence="1" key="1">
    <citation type="submission" date="2022-07" db="EMBL/GenBank/DDBJ databases">
        <title>Genome Sequence of Leucocoprinus birnbaumii.</title>
        <authorList>
            <person name="Buettner E."/>
        </authorList>
    </citation>
    <scope>NUCLEOTIDE SEQUENCE</scope>
    <source>
        <strain evidence="1">VT141</strain>
    </source>
</reference>
<comment type="caution">
    <text evidence="1">The sequence shown here is derived from an EMBL/GenBank/DDBJ whole genome shotgun (WGS) entry which is preliminary data.</text>
</comment>
<organism evidence="1 2">
    <name type="scientific">Leucocoprinus birnbaumii</name>
    <dbReference type="NCBI Taxonomy" id="56174"/>
    <lineage>
        <taxon>Eukaryota</taxon>
        <taxon>Fungi</taxon>
        <taxon>Dikarya</taxon>
        <taxon>Basidiomycota</taxon>
        <taxon>Agaricomycotina</taxon>
        <taxon>Agaricomycetes</taxon>
        <taxon>Agaricomycetidae</taxon>
        <taxon>Agaricales</taxon>
        <taxon>Agaricineae</taxon>
        <taxon>Agaricaceae</taxon>
        <taxon>Leucocoprinus</taxon>
    </lineage>
</organism>
<proteinExistence type="predicted"/>
<dbReference type="Proteomes" id="UP001213000">
    <property type="component" value="Unassembled WGS sequence"/>
</dbReference>
<dbReference type="Gene3D" id="3.30.70.100">
    <property type="match status" value="2"/>
</dbReference>
<name>A0AAD5YPQ4_9AGAR</name>
<evidence type="ECO:0000313" key="2">
    <source>
        <dbReference type="Proteomes" id="UP001213000"/>
    </source>
</evidence>